<reference evidence="3" key="1">
    <citation type="submission" date="2017-05" db="EMBL/GenBank/DDBJ databases">
        <authorList>
            <person name="Lin X."/>
        </authorList>
    </citation>
    <scope>NUCLEOTIDE SEQUENCE [LARGE SCALE GENOMIC DNA]</scope>
    <source>
        <strain evidence="3">JLT2012</strain>
    </source>
</reference>
<feature type="transmembrane region" description="Helical" evidence="1">
    <location>
        <begin position="204"/>
        <end position="226"/>
    </location>
</feature>
<feature type="transmembrane region" description="Helical" evidence="1">
    <location>
        <begin position="142"/>
        <end position="160"/>
    </location>
</feature>
<dbReference type="EMBL" id="NFZT01000001">
    <property type="protein sequence ID" value="OWV32865.1"/>
    <property type="molecule type" value="Genomic_DNA"/>
</dbReference>
<proteinExistence type="predicted"/>
<keyword evidence="1" id="KW-1133">Transmembrane helix</keyword>
<name>A0A219B3G2_9SPHN</name>
<feature type="transmembrane region" description="Helical" evidence="1">
    <location>
        <begin position="280"/>
        <end position="302"/>
    </location>
</feature>
<feature type="transmembrane region" description="Helical" evidence="1">
    <location>
        <begin position="339"/>
        <end position="359"/>
    </location>
</feature>
<feature type="transmembrane region" description="Helical" evidence="1">
    <location>
        <begin position="90"/>
        <end position="108"/>
    </location>
</feature>
<dbReference type="RefSeq" id="WP_088711655.1">
    <property type="nucleotide sequence ID" value="NZ_NFZT01000001.1"/>
</dbReference>
<organism evidence="2 3">
    <name type="scientific">Pacificimonas flava</name>
    <dbReference type="NCBI Taxonomy" id="1234595"/>
    <lineage>
        <taxon>Bacteria</taxon>
        <taxon>Pseudomonadati</taxon>
        <taxon>Pseudomonadota</taxon>
        <taxon>Alphaproteobacteria</taxon>
        <taxon>Sphingomonadales</taxon>
        <taxon>Sphingosinicellaceae</taxon>
        <taxon>Pacificimonas</taxon>
    </lineage>
</organism>
<feature type="transmembrane region" description="Helical" evidence="1">
    <location>
        <begin position="42"/>
        <end position="60"/>
    </location>
</feature>
<feature type="transmembrane region" description="Helical" evidence="1">
    <location>
        <begin position="114"/>
        <end position="135"/>
    </location>
</feature>
<feature type="transmembrane region" description="Helical" evidence="1">
    <location>
        <begin position="166"/>
        <end position="184"/>
    </location>
</feature>
<protein>
    <submittedName>
        <fullName evidence="2">Uncharacterized protein</fullName>
    </submittedName>
</protein>
<evidence type="ECO:0000313" key="2">
    <source>
        <dbReference type="EMBL" id="OWV32865.1"/>
    </source>
</evidence>
<keyword evidence="3" id="KW-1185">Reference proteome</keyword>
<feature type="transmembrane region" description="Helical" evidence="1">
    <location>
        <begin position="365"/>
        <end position="385"/>
    </location>
</feature>
<keyword evidence="1" id="KW-0812">Transmembrane</keyword>
<evidence type="ECO:0000256" key="1">
    <source>
        <dbReference type="SAM" id="Phobius"/>
    </source>
</evidence>
<accession>A0A219B3G2</accession>
<sequence>MTAMVRRLAALVLSPFALAKVILVGALFLTMLRFGAASEAAVIGRIALLHAGAMFAMALTKLGSDVELARDAREAEADVRRLRGDYAVSIGARYLLCLPVAVGLSFFWPEVGPLMAVATTTLGFSLTLGNMLRVSLSPNVQIFYDATFVLLANFYLALVLGLDVDLVFLAFAFAHVTATLVFLARHSHLTFRRPSAARANLFYFGSEFTILIYTQIAVILLALVLTEREVGAYRAVERLAFAGTFLLFVVNNRAFFDLIKDGMETVTARQYLQRFSLPCATFYVAVLAALAGIAATPFGSVLREYSSWFLLLAAGHFMSALAGPASTVLNVLHRERTVLAMNIASALLFAGMSAVAIWWGRPTLIVAGSALATGATNGVLFLLLLRLLGAASQRR</sequence>
<gene>
    <name evidence="2" type="ORF">B5C34_04960</name>
</gene>
<evidence type="ECO:0000313" key="3">
    <source>
        <dbReference type="Proteomes" id="UP000198462"/>
    </source>
</evidence>
<dbReference type="AlphaFoldDB" id="A0A219B3G2"/>
<dbReference type="Proteomes" id="UP000198462">
    <property type="component" value="Unassembled WGS sequence"/>
</dbReference>
<comment type="caution">
    <text evidence="2">The sequence shown here is derived from an EMBL/GenBank/DDBJ whole genome shotgun (WGS) entry which is preliminary data.</text>
</comment>
<feature type="transmembrane region" description="Helical" evidence="1">
    <location>
        <begin position="238"/>
        <end position="259"/>
    </location>
</feature>
<feature type="transmembrane region" description="Helical" evidence="1">
    <location>
        <begin position="308"/>
        <end position="332"/>
    </location>
</feature>
<keyword evidence="1" id="KW-0472">Membrane</keyword>